<keyword evidence="5" id="KW-1003">Cell membrane</keyword>
<evidence type="ECO:0000256" key="4">
    <source>
        <dbReference type="ARBA" id="ARBA00023136"/>
    </source>
</evidence>
<dbReference type="PIRSF" id="PIRSF006648">
    <property type="entry name" value="DrrB"/>
    <property type="match status" value="1"/>
</dbReference>
<sequence>MLFRSMIITSLKDKISLCYATVFPLLLLFGIDAFISKPDYEPLLLTGVITLSVVFWSVQGIAFQVFSQRNKGLYKQLKITPYQTGKFVLIMVVARTLIGVIINSFILLLGIVMYDIDASLLGVLLSILTITLSTFCFTFLGFFIANFAKNEGQINMYSNLIYLPMIFGSEAFYSLENAPSWLSFIGKILPFHHTINMLRCSLDISDAGMFLNLVVIISFMFGFLLLAIFTFSIDNGLKQSSFYRGKKKQQLTS</sequence>
<evidence type="ECO:0000256" key="5">
    <source>
        <dbReference type="RuleBase" id="RU361157"/>
    </source>
</evidence>
<comment type="caution">
    <text evidence="5">Lacks conserved residue(s) required for the propagation of feature annotation.</text>
</comment>
<dbReference type="GO" id="GO:0140359">
    <property type="term" value="F:ABC-type transporter activity"/>
    <property type="evidence" value="ECO:0007669"/>
    <property type="project" value="InterPro"/>
</dbReference>
<dbReference type="InterPro" id="IPR013525">
    <property type="entry name" value="ABC2_TM"/>
</dbReference>
<feature type="transmembrane region" description="Helical" evidence="5">
    <location>
        <begin position="120"/>
        <end position="145"/>
    </location>
</feature>
<organism evidence="7 8">
    <name type="scientific">Metabacillus litoralis</name>
    <dbReference type="NCBI Taxonomy" id="152268"/>
    <lineage>
        <taxon>Bacteria</taxon>
        <taxon>Bacillati</taxon>
        <taxon>Bacillota</taxon>
        <taxon>Bacilli</taxon>
        <taxon>Bacillales</taxon>
        <taxon>Bacillaceae</taxon>
        <taxon>Metabacillus</taxon>
    </lineage>
</organism>
<gene>
    <name evidence="7" type="ORF">FS935_00095</name>
</gene>
<feature type="transmembrane region" description="Helical" evidence="5">
    <location>
        <begin position="210"/>
        <end position="233"/>
    </location>
</feature>
<dbReference type="PRINTS" id="PR00164">
    <property type="entry name" value="ABC2TRNSPORT"/>
</dbReference>
<comment type="similarity">
    <text evidence="5">Belongs to the ABC-2 integral membrane protein family.</text>
</comment>
<dbReference type="EMBL" id="VOQF01000001">
    <property type="protein sequence ID" value="TXC92651.1"/>
    <property type="molecule type" value="Genomic_DNA"/>
</dbReference>
<dbReference type="GO" id="GO:0043190">
    <property type="term" value="C:ATP-binding cassette (ABC) transporter complex"/>
    <property type="evidence" value="ECO:0007669"/>
    <property type="project" value="InterPro"/>
</dbReference>
<feature type="transmembrane region" description="Helical" evidence="5">
    <location>
        <begin position="87"/>
        <end position="114"/>
    </location>
</feature>
<evidence type="ECO:0000313" key="7">
    <source>
        <dbReference type="EMBL" id="TXC92651.1"/>
    </source>
</evidence>
<dbReference type="Proteomes" id="UP000321363">
    <property type="component" value="Unassembled WGS sequence"/>
</dbReference>
<name>A0A5C6W4E1_9BACI</name>
<feature type="transmembrane region" description="Helical" evidence="5">
    <location>
        <begin position="43"/>
        <end position="66"/>
    </location>
</feature>
<evidence type="ECO:0000256" key="2">
    <source>
        <dbReference type="ARBA" id="ARBA00022692"/>
    </source>
</evidence>
<dbReference type="RefSeq" id="WP_146945511.1">
    <property type="nucleotide sequence ID" value="NZ_VOQF01000001.1"/>
</dbReference>
<keyword evidence="4 5" id="KW-0472">Membrane</keyword>
<keyword evidence="8" id="KW-1185">Reference proteome</keyword>
<dbReference type="PROSITE" id="PS51012">
    <property type="entry name" value="ABC_TM2"/>
    <property type="match status" value="1"/>
</dbReference>
<evidence type="ECO:0000313" key="8">
    <source>
        <dbReference type="Proteomes" id="UP000321363"/>
    </source>
</evidence>
<evidence type="ECO:0000259" key="6">
    <source>
        <dbReference type="PROSITE" id="PS51012"/>
    </source>
</evidence>
<evidence type="ECO:0000256" key="3">
    <source>
        <dbReference type="ARBA" id="ARBA00022989"/>
    </source>
</evidence>
<keyword evidence="2 5" id="KW-0812">Transmembrane</keyword>
<dbReference type="Pfam" id="PF01061">
    <property type="entry name" value="ABC2_membrane"/>
    <property type="match status" value="1"/>
</dbReference>
<reference evidence="7 8" key="1">
    <citation type="journal article" date="2005" name="Int. J. Syst. Evol. Microbiol.">
        <title>Bacillus litoralis sp. nov., isolated from a tidal flat of the Yellow Sea in Korea.</title>
        <authorList>
            <person name="Yoon J.H."/>
            <person name="Oh T.K."/>
        </authorList>
    </citation>
    <scope>NUCLEOTIDE SEQUENCE [LARGE SCALE GENOMIC DNA]</scope>
    <source>
        <strain evidence="7 8">SW-211</strain>
    </source>
</reference>
<accession>A0A5C6W4E1</accession>
<dbReference type="InterPro" id="IPR000412">
    <property type="entry name" value="ABC_2_transport"/>
</dbReference>
<comment type="caution">
    <text evidence="7">The sequence shown here is derived from an EMBL/GenBank/DDBJ whole genome shotgun (WGS) entry which is preliminary data.</text>
</comment>
<comment type="subcellular location">
    <subcellularLocation>
        <location evidence="5">Cell membrane</location>
        <topology evidence="5">Multi-pass membrane protein</topology>
    </subcellularLocation>
    <subcellularLocation>
        <location evidence="1">Membrane</location>
        <topology evidence="1">Multi-pass membrane protein</topology>
    </subcellularLocation>
</comment>
<keyword evidence="3 5" id="KW-1133">Transmembrane helix</keyword>
<evidence type="ECO:0000256" key="1">
    <source>
        <dbReference type="ARBA" id="ARBA00004141"/>
    </source>
</evidence>
<dbReference type="PANTHER" id="PTHR43229:SF2">
    <property type="entry name" value="NODULATION PROTEIN J"/>
    <property type="match status" value="1"/>
</dbReference>
<feature type="domain" description="ABC transmembrane type-2" evidence="6">
    <location>
        <begin position="5"/>
        <end position="234"/>
    </location>
</feature>
<proteinExistence type="inferred from homology"/>
<dbReference type="AlphaFoldDB" id="A0A5C6W4E1"/>
<dbReference type="PANTHER" id="PTHR43229">
    <property type="entry name" value="NODULATION PROTEIN J"/>
    <property type="match status" value="1"/>
</dbReference>
<keyword evidence="5" id="KW-0813">Transport</keyword>
<dbReference type="InterPro" id="IPR047817">
    <property type="entry name" value="ABC2_TM_bact-type"/>
</dbReference>
<dbReference type="OrthoDB" id="9774758at2"/>
<dbReference type="InterPro" id="IPR051784">
    <property type="entry name" value="Nod_factor_ABC_transporter"/>
</dbReference>
<protein>
    <recommendedName>
        <fullName evidence="5">Transport permease protein</fullName>
    </recommendedName>
</protein>